<protein>
    <submittedName>
        <fullName evidence="1">Uncharacterized protein</fullName>
    </submittedName>
</protein>
<keyword evidence="2" id="KW-1185">Reference proteome</keyword>
<dbReference type="EMBL" id="CAJZAI010000011">
    <property type="protein sequence ID" value="CAG9179976.1"/>
    <property type="molecule type" value="Genomic_DNA"/>
</dbReference>
<comment type="caution">
    <text evidence="1">The sequence shown here is derived from an EMBL/GenBank/DDBJ whole genome shotgun (WGS) entry which is preliminary data.</text>
</comment>
<evidence type="ECO:0000313" key="2">
    <source>
        <dbReference type="Proteomes" id="UP000727654"/>
    </source>
</evidence>
<name>A0ABN7Z5H2_9BURK</name>
<dbReference type="RefSeq" id="WP_224081619.1">
    <property type="nucleotide sequence ID" value="NZ_CAJZAI010000011.1"/>
</dbReference>
<sequence length="55" mass="5777">MDAAGFVLIDRHQLAVARDTNQRAAASQLLPLKGAVVGCNTAATLEPVPRRYGTA</sequence>
<evidence type="ECO:0000313" key="1">
    <source>
        <dbReference type="EMBL" id="CAG9179976.1"/>
    </source>
</evidence>
<proteinExistence type="predicted"/>
<gene>
    <name evidence="1" type="ORF">LMG23992_04130</name>
</gene>
<dbReference type="Proteomes" id="UP000727654">
    <property type="component" value="Unassembled WGS sequence"/>
</dbReference>
<reference evidence="1 2" key="1">
    <citation type="submission" date="2021-08" db="EMBL/GenBank/DDBJ databases">
        <authorList>
            <person name="Peeters C."/>
        </authorList>
    </citation>
    <scope>NUCLEOTIDE SEQUENCE [LARGE SCALE GENOMIC DNA]</scope>
    <source>
        <strain evidence="1 2">LMG 23992</strain>
    </source>
</reference>
<accession>A0ABN7Z5H2</accession>
<organism evidence="1 2">
    <name type="scientific">Cupriavidus laharis</name>
    <dbReference type="NCBI Taxonomy" id="151654"/>
    <lineage>
        <taxon>Bacteria</taxon>
        <taxon>Pseudomonadati</taxon>
        <taxon>Pseudomonadota</taxon>
        <taxon>Betaproteobacteria</taxon>
        <taxon>Burkholderiales</taxon>
        <taxon>Burkholderiaceae</taxon>
        <taxon>Cupriavidus</taxon>
    </lineage>
</organism>